<feature type="binding site" evidence="3">
    <location>
        <position position="206"/>
    </location>
    <ligand>
        <name>a divalent metal cation</name>
        <dbReference type="ChEBI" id="CHEBI:60240"/>
        <label>1</label>
    </ligand>
</feature>
<dbReference type="PIRSF" id="PIRSF005902">
    <property type="entry name" value="DNase_TatD"/>
    <property type="match status" value="1"/>
</dbReference>
<dbReference type="RefSeq" id="WP_092482843.1">
    <property type="nucleotide sequence ID" value="NZ_FOYM01000010.1"/>
</dbReference>
<evidence type="ECO:0000313" key="4">
    <source>
        <dbReference type="EMBL" id="SFR04240.1"/>
    </source>
</evidence>
<dbReference type="EMBL" id="FOYM01000010">
    <property type="protein sequence ID" value="SFR04240.1"/>
    <property type="molecule type" value="Genomic_DNA"/>
</dbReference>
<dbReference type="PROSITE" id="PS01137">
    <property type="entry name" value="TATD_1"/>
    <property type="match status" value="1"/>
</dbReference>
<feature type="binding site" evidence="3">
    <location>
        <position position="95"/>
    </location>
    <ligand>
        <name>a divalent metal cation</name>
        <dbReference type="ChEBI" id="CHEBI:60240"/>
        <label>1</label>
    </ligand>
</feature>
<dbReference type="FunFam" id="3.20.20.140:FF:000005">
    <property type="entry name" value="TatD family hydrolase"/>
    <property type="match status" value="1"/>
</dbReference>
<reference evidence="5" key="1">
    <citation type="submission" date="2016-10" db="EMBL/GenBank/DDBJ databases">
        <authorList>
            <person name="Varghese N."/>
            <person name="Submissions S."/>
        </authorList>
    </citation>
    <scope>NUCLEOTIDE SEQUENCE [LARGE SCALE GENOMIC DNA]</scope>
    <source>
        <strain evidence="5">DSM 3669</strain>
    </source>
</reference>
<dbReference type="Gene3D" id="3.20.20.140">
    <property type="entry name" value="Metal-dependent hydrolases"/>
    <property type="match status" value="1"/>
</dbReference>
<evidence type="ECO:0000313" key="5">
    <source>
        <dbReference type="Proteomes" id="UP000199584"/>
    </source>
</evidence>
<gene>
    <name evidence="4" type="ORF">SAMN05660706_11024</name>
</gene>
<proteinExistence type="predicted"/>
<dbReference type="CDD" id="cd01310">
    <property type="entry name" value="TatD_DNAse"/>
    <property type="match status" value="1"/>
</dbReference>
<name>A0A1I6DFG8_9FIRM</name>
<keyword evidence="1 3" id="KW-0479">Metal-binding</keyword>
<dbReference type="GO" id="GO:0004536">
    <property type="term" value="F:DNA nuclease activity"/>
    <property type="evidence" value="ECO:0007669"/>
    <property type="project" value="InterPro"/>
</dbReference>
<dbReference type="Proteomes" id="UP000199584">
    <property type="component" value="Unassembled WGS sequence"/>
</dbReference>
<dbReference type="PANTHER" id="PTHR46124">
    <property type="entry name" value="D-AMINOACYL-TRNA DEACYLASE"/>
    <property type="match status" value="1"/>
</dbReference>
<evidence type="ECO:0000256" key="1">
    <source>
        <dbReference type="ARBA" id="ARBA00022723"/>
    </source>
</evidence>
<evidence type="ECO:0000256" key="3">
    <source>
        <dbReference type="PIRSR" id="PIRSR005902-1"/>
    </source>
</evidence>
<evidence type="ECO:0000256" key="2">
    <source>
        <dbReference type="ARBA" id="ARBA00022801"/>
    </source>
</evidence>
<dbReference type="OrthoDB" id="9810005at2"/>
<dbReference type="STRING" id="39060.SAMN05660706_11024"/>
<protein>
    <submittedName>
        <fullName evidence="4">TatD DNase family protein</fullName>
    </submittedName>
</protein>
<dbReference type="GO" id="GO:0016788">
    <property type="term" value="F:hydrolase activity, acting on ester bonds"/>
    <property type="evidence" value="ECO:0007669"/>
    <property type="project" value="InterPro"/>
</dbReference>
<dbReference type="NCBIfam" id="TIGR00010">
    <property type="entry name" value="YchF/TatD family DNA exonuclease"/>
    <property type="match status" value="1"/>
</dbReference>
<dbReference type="SUPFAM" id="SSF51556">
    <property type="entry name" value="Metallo-dependent hydrolases"/>
    <property type="match status" value="1"/>
</dbReference>
<feature type="binding site" evidence="3">
    <location>
        <position position="131"/>
    </location>
    <ligand>
        <name>a divalent metal cation</name>
        <dbReference type="ChEBI" id="CHEBI:60240"/>
        <label>2</label>
    </ligand>
</feature>
<feature type="binding site" evidence="3">
    <location>
        <position position="156"/>
    </location>
    <ligand>
        <name>a divalent metal cation</name>
        <dbReference type="ChEBI" id="CHEBI:60240"/>
        <label>2</label>
    </ligand>
</feature>
<dbReference type="InterPro" id="IPR015991">
    <property type="entry name" value="TatD/YcfH-like"/>
</dbReference>
<dbReference type="AlphaFoldDB" id="A0A1I6DFG8"/>
<accession>A0A1I6DFG8</accession>
<dbReference type="GO" id="GO:0005829">
    <property type="term" value="C:cytosol"/>
    <property type="evidence" value="ECO:0007669"/>
    <property type="project" value="TreeGrafter"/>
</dbReference>
<keyword evidence="5" id="KW-1185">Reference proteome</keyword>
<dbReference type="GO" id="GO:0046872">
    <property type="term" value="F:metal ion binding"/>
    <property type="evidence" value="ECO:0007669"/>
    <property type="project" value="UniProtKB-KW"/>
</dbReference>
<dbReference type="PANTHER" id="PTHR46124:SF2">
    <property type="entry name" value="D-AMINOACYL-TRNA DEACYLASE"/>
    <property type="match status" value="1"/>
</dbReference>
<dbReference type="InterPro" id="IPR018228">
    <property type="entry name" value="DNase_TatD-rel_CS"/>
</dbReference>
<dbReference type="Pfam" id="PF01026">
    <property type="entry name" value="TatD_DNase"/>
    <property type="match status" value="1"/>
</dbReference>
<sequence length="258" mass="28590">MQAELFDTHVHLNDVQFANDLEQVFQRMAEAGVTRALCVAFDVPSSEETAAMAQSRPGVYASAGVHPHDAGDVPEDYLTRLAELARRPGVVALGEMGLDYYRDLSPRPVQQKVFREQLALARELEMPVIIHARDAFGDLLDILRSDGISPAGGVMHCFSGSWEVARDCLDMGFYISLAGPVTFKNAPKLKDIAARVPAERLLIETDCPYLAPEPCRGRRNEPAYVRYVAEHIAALRDTPVEELARITTANALRLFRIE</sequence>
<feature type="binding site" evidence="3">
    <location>
        <position position="9"/>
    </location>
    <ligand>
        <name>a divalent metal cation</name>
        <dbReference type="ChEBI" id="CHEBI:60240"/>
        <label>1</label>
    </ligand>
</feature>
<dbReference type="InterPro" id="IPR032466">
    <property type="entry name" value="Metal_Hydrolase"/>
</dbReference>
<keyword evidence="2" id="KW-0378">Hydrolase</keyword>
<organism evidence="4 5">
    <name type="scientific">Desulfoscipio geothermicus DSM 3669</name>
    <dbReference type="NCBI Taxonomy" id="1121426"/>
    <lineage>
        <taxon>Bacteria</taxon>
        <taxon>Bacillati</taxon>
        <taxon>Bacillota</taxon>
        <taxon>Clostridia</taxon>
        <taxon>Eubacteriales</taxon>
        <taxon>Desulfallaceae</taxon>
        <taxon>Desulfoscipio</taxon>
    </lineage>
</organism>
<feature type="binding site" evidence="3">
    <location>
        <position position="11"/>
    </location>
    <ligand>
        <name>a divalent metal cation</name>
        <dbReference type="ChEBI" id="CHEBI:60240"/>
        <label>1</label>
    </ligand>
</feature>
<dbReference type="InterPro" id="IPR001130">
    <property type="entry name" value="TatD-like"/>
</dbReference>